<dbReference type="SUPFAM" id="SSF52540">
    <property type="entry name" value="P-loop containing nucleoside triphosphate hydrolases"/>
    <property type="match status" value="1"/>
</dbReference>
<dbReference type="EMBL" id="CYUE01000001">
    <property type="protein sequence ID" value="CUK24246.1"/>
    <property type="molecule type" value="Genomic_DNA"/>
</dbReference>
<proteinExistence type="predicted"/>
<dbReference type="Gene3D" id="3.30.70.1790">
    <property type="entry name" value="RepB DNA-primase, N-terminal domain"/>
    <property type="match status" value="1"/>
</dbReference>
<name>A0A0P1IL64_9RHOB</name>
<dbReference type="InterPro" id="IPR027417">
    <property type="entry name" value="P-loop_NTPase"/>
</dbReference>
<evidence type="ECO:0000313" key="2">
    <source>
        <dbReference type="EMBL" id="CUK24246.1"/>
    </source>
</evidence>
<dbReference type="STRING" id="1715691.TA5113_00053"/>
<dbReference type="OrthoDB" id="123525at2"/>
<feature type="domain" description="Virulence-associated protein E-like" evidence="1">
    <location>
        <begin position="440"/>
        <end position="653"/>
    </location>
</feature>
<dbReference type="Proteomes" id="UP000051184">
    <property type="component" value="Unassembled WGS sequence"/>
</dbReference>
<evidence type="ECO:0000259" key="1">
    <source>
        <dbReference type="Pfam" id="PF05272"/>
    </source>
</evidence>
<gene>
    <name evidence="2" type="ORF">TA5114_00021</name>
</gene>
<dbReference type="PANTHER" id="PTHR34985:SF1">
    <property type="entry name" value="SLR0554 PROTEIN"/>
    <property type="match status" value="1"/>
</dbReference>
<protein>
    <submittedName>
        <fullName evidence="2">Putative P-loop ATPase</fullName>
    </submittedName>
</protein>
<dbReference type="PANTHER" id="PTHR34985">
    <property type="entry name" value="SLR0554 PROTEIN"/>
    <property type="match status" value="1"/>
</dbReference>
<sequence length="771" mass="86491">MPVSLMPDPLKAVEFANWLNPSAPLYLERMNSQGSAYPKHELFKGNDGVSAIRFVQSFNDDLQRNNIYFVSNAEFLDGKRSKENISAVRFLHVDLDSKDYPGTEVEQEDRILSMLLDEPKRPRGVPHPTAIWFTGGGFQAVWRLNEPMEPYQAEDLNYSLLLAFQGGAGTHDVSRLLRLPWTTNWLNDKKRADGRVPKLAHPLHPVNLKESPVSFSDDEFKMRRVKHISQQNTAALEATKSLPEFDKIPLPDDINSIIPPDHKWAEVIMTGNNPDGGNYQSRSELVIAATIWMLGNDVAPGHVLAILTDPAFGISAHVLENSNPEKYGYRQIERAYALLELQREGWPVKSDQGSPISNAPDNIRFAFVQYGIAARRNLFNQTDEVTGYQLDGRDLNDIVEILCSTFAREKGFTATPAAIRRELLSLAHENKYHPVINYFNELVWDGTPRIDDWLVRYCGAENSELNREFGSKFFIAGVRRIKQPGVKFDTMLVFEGAQGAGKSQIAALLAVQSEWFCASLDLRSDDKTKAELLSRAWIVECQEMDGLNMTTSQNLKKFLSTSADAYRPAYARNAVSFKRHCVIIGTTNEESYLRDLTGNRRIWPVRLGEIDLAGFASDVDQLWAEAVVREQKGESISLSEHLWDSAGVLQNKRMVEDQIAEVLSDHFAERTGSVSMDSIKLLLNLPTAKVSSNIASRIHAAMTALGWQAQSFRLHDLSGADKRTRNGFTNGDSAEKKSEIRAIRLPSGVVILEQPIGSYQQGQITPQDIPF</sequence>
<reference evidence="3" key="1">
    <citation type="submission" date="2015-09" db="EMBL/GenBank/DDBJ databases">
        <authorList>
            <person name="Rodrigo-Torres Lidia"/>
            <person name="Arahal R.David."/>
        </authorList>
    </citation>
    <scope>NUCLEOTIDE SEQUENCE [LARGE SCALE GENOMIC DNA]</scope>
    <source>
        <strain evidence="3">CECT 5114</strain>
    </source>
</reference>
<keyword evidence="3" id="KW-1185">Reference proteome</keyword>
<dbReference type="InterPro" id="IPR007936">
    <property type="entry name" value="VapE-like_dom"/>
</dbReference>
<dbReference type="Pfam" id="PF05272">
    <property type="entry name" value="VapE-like_dom"/>
    <property type="match status" value="1"/>
</dbReference>
<dbReference type="AlphaFoldDB" id="A0A0P1IL64"/>
<accession>A0A0P1IL64</accession>
<organism evidence="2 3">
    <name type="scientific">Cognatishimia activa</name>
    <dbReference type="NCBI Taxonomy" id="1715691"/>
    <lineage>
        <taxon>Bacteria</taxon>
        <taxon>Pseudomonadati</taxon>
        <taxon>Pseudomonadota</taxon>
        <taxon>Alphaproteobacteria</taxon>
        <taxon>Rhodobacterales</taxon>
        <taxon>Paracoccaceae</taxon>
        <taxon>Cognatishimia</taxon>
    </lineage>
</organism>
<evidence type="ECO:0000313" key="3">
    <source>
        <dbReference type="Proteomes" id="UP000051184"/>
    </source>
</evidence>